<dbReference type="SUPFAM" id="SSF50156">
    <property type="entry name" value="PDZ domain-like"/>
    <property type="match status" value="1"/>
</dbReference>
<feature type="active site" description="Proton donor" evidence="1">
    <location>
        <position position="392"/>
    </location>
</feature>
<comment type="cofactor">
    <cofactor evidence="2">
        <name>Zn(2+)</name>
        <dbReference type="ChEBI" id="CHEBI:29105"/>
    </cofactor>
    <text evidence="2">Binds 1 zinc ion per subunit.</text>
</comment>
<dbReference type="GO" id="GO:0008270">
    <property type="term" value="F:zinc ion binding"/>
    <property type="evidence" value="ECO:0007669"/>
    <property type="project" value="InterPro"/>
</dbReference>
<dbReference type="SUPFAM" id="SSF55486">
    <property type="entry name" value="Metalloproteases ('zincins'), catalytic domain"/>
    <property type="match status" value="1"/>
</dbReference>
<keyword evidence="2" id="KW-0862">Zinc</keyword>
<dbReference type="InterPro" id="IPR034015">
    <property type="entry name" value="M1_LTA4H"/>
</dbReference>
<feature type="binding site" evidence="2">
    <location>
        <position position="311"/>
    </location>
    <ligand>
        <name>Zn(2+)</name>
        <dbReference type="ChEBI" id="CHEBI:29105"/>
        <note>catalytic</note>
    </ligand>
</feature>
<feature type="domain" description="Peptidase M1 membrane alanine aminopeptidase" evidence="3">
    <location>
        <begin position="301"/>
        <end position="447"/>
    </location>
</feature>
<dbReference type="Gene3D" id="2.30.42.10">
    <property type="match status" value="1"/>
</dbReference>
<dbReference type="AlphaFoldDB" id="A0A0S8FST0"/>
<reference evidence="4 5" key="1">
    <citation type="journal article" date="2015" name="Microbiome">
        <title>Genomic resolution of linkages in carbon, nitrogen, and sulfur cycling among widespread estuary sediment bacteria.</title>
        <authorList>
            <person name="Baker B.J."/>
            <person name="Lazar C.S."/>
            <person name="Teske A.P."/>
            <person name="Dick G.J."/>
        </authorList>
    </citation>
    <scope>NUCLEOTIDE SEQUENCE [LARGE SCALE GENOMIC DNA]</scope>
    <source>
        <strain evidence="4">SM23_42</strain>
    </source>
</reference>
<dbReference type="Pfam" id="PF01433">
    <property type="entry name" value="Peptidase_M1"/>
    <property type="match status" value="1"/>
</dbReference>
<dbReference type="PANTHER" id="PTHR45726:SF3">
    <property type="entry name" value="LEUKOTRIENE A-4 HYDROLASE"/>
    <property type="match status" value="1"/>
</dbReference>
<feature type="active site" description="Proton acceptor" evidence="1">
    <location>
        <position position="312"/>
    </location>
</feature>
<evidence type="ECO:0000256" key="2">
    <source>
        <dbReference type="PIRSR" id="PIRSR634015-3"/>
    </source>
</evidence>
<proteinExistence type="predicted"/>
<keyword evidence="2" id="KW-0479">Metal-binding</keyword>
<dbReference type="Proteomes" id="UP000051373">
    <property type="component" value="Unassembled WGS sequence"/>
</dbReference>
<dbReference type="GO" id="GO:0008237">
    <property type="term" value="F:metallopeptidase activity"/>
    <property type="evidence" value="ECO:0007669"/>
    <property type="project" value="InterPro"/>
</dbReference>
<protein>
    <recommendedName>
        <fullName evidence="3">Peptidase M1 membrane alanine aminopeptidase domain-containing protein</fullName>
    </recommendedName>
</protein>
<evidence type="ECO:0000313" key="4">
    <source>
        <dbReference type="EMBL" id="KPK62605.1"/>
    </source>
</evidence>
<evidence type="ECO:0000313" key="5">
    <source>
        <dbReference type="Proteomes" id="UP000051373"/>
    </source>
</evidence>
<gene>
    <name evidence="4" type="ORF">AMJ83_10330</name>
</gene>
<evidence type="ECO:0000256" key="1">
    <source>
        <dbReference type="PIRSR" id="PIRSR634015-1"/>
    </source>
</evidence>
<dbReference type="STRING" id="1703779.AMJ83_10330"/>
<organism evidence="4 5">
    <name type="scientific">candidate division WOR_3 bacterium SM23_42</name>
    <dbReference type="NCBI Taxonomy" id="1703779"/>
    <lineage>
        <taxon>Bacteria</taxon>
        <taxon>Bacteria division WOR-3</taxon>
    </lineage>
</organism>
<sequence>MRYGIALFVIYLLILTSGMARGSTIEYEITEYDINVRVPETYDSFEIEASLQIENSMPDSEHTLEIMLCRNFRGAKATNLHIYDETSKPLDFSFEDDLVSISLSDASMGSSVVVLQYDLVKDEDFHDQFSPFAFEISDTLCHVNASITRTDNWYPKIAETMAKRLAPYQLVVDVPEKFEVMASGELIDVAAVGGQKVYTWRNYQGITDRSLYFFAQEQERIVREYDDDFRVIMYVPDGTIPTNMDYLADVIHTSFRFFEEMYGEAPWNEYKVMAFPYGYSGLFNSMNAPVTLFTSEITNNEIYFPIRSVIHEVSHTWWGNIVSSNPDENYWLYEGFGKFSEIIGIKPALGVDVESLSFFRLKLCTLPYIDYVPSILESQDSEDRVLVNVAAYYMGATYLRMLRFVIGDKNFYKGILEYVRQCRGMCISTDDFLTIMQKRCNKKYHGMLSDYIKNPGYARYEIDRLGTIYNGKHYLHNYEIINIGDKDIYTPYLVQSDMESYKEYLFLKKGEKFLVRVKSGFREPADHIVVDPEELFPVCGAGLKGPGAIVYENPSREVKVYNVAADAPFARAGIVDDMTLIKLNGEELAGNDLRTLNHMMLQPGGTELQLLVRAGDGEPHEVTVVY</sequence>
<feature type="binding site" evidence="2">
    <location>
        <position position="334"/>
    </location>
    <ligand>
        <name>Zn(2+)</name>
        <dbReference type="ChEBI" id="CHEBI:29105"/>
        <note>catalytic</note>
    </ligand>
</feature>
<dbReference type="InterPro" id="IPR014782">
    <property type="entry name" value="Peptidase_M1_dom"/>
</dbReference>
<dbReference type="InterPro" id="IPR027268">
    <property type="entry name" value="Peptidase_M4/M1_CTD_sf"/>
</dbReference>
<dbReference type="EMBL" id="LJUJ01000031">
    <property type="protein sequence ID" value="KPK62605.1"/>
    <property type="molecule type" value="Genomic_DNA"/>
</dbReference>
<accession>A0A0S8FST0</accession>
<dbReference type="PANTHER" id="PTHR45726">
    <property type="entry name" value="LEUKOTRIENE A-4 HYDROLASE"/>
    <property type="match status" value="1"/>
</dbReference>
<dbReference type="Gene3D" id="1.10.390.10">
    <property type="entry name" value="Neutral Protease Domain 2"/>
    <property type="match status" value="1"/>
</dbReference>
<feature type="binding site" evidence="2">
    <location>
        <position position="315"/>
    </location>
    <ligand>
        <name>Zn(2+)</name>
        <dbReference type="ChEBI" id="CHEBI:29105"/>
        <note>catalytic</note>
    </ligand>
</feature>
<name>A0A0S8FST0_UNCW3</name>
<dbReference type="InterPro" id="IPR036034">
    <property type="entry name" value="PDZ_sf"/>
</dbReference>
<evidence type="ECO:0000259" key="3">
    <source>
        <dbReference type="Pfam" id="PF01433"/>
    </source>
</evidence>
<comment type="caution">
    <text evidence="4">The sequence shown here is derived from an EMBL/GenBank/DDBJ whole genome shotgun (WGS) entry which is preliminary data.</text>
</comment>